<protein>
    <submittedName>
        <fullName evidence="1">Uncharacterized protein</fullName>
    </submittedName>
</protein>
<dbReference type="EMBL" id="HBUF01010060">
    <property type="protein sequence ID" value="CAG6608059.1"/>
    <property type="molecule type" value="Transcribed_RNA"/>
</dbReference>
<sequence>MPRPDGLVASVLFTLSQEMMQRPPRMRVQGWKLMDARLESTSLSPSALTRLLLGFIWDDPPTAETAIEVVAAEATEMMTTMTVGTVVVVDVITTADPPPPTTVRGGTIAPVPDHTHPVITNSIICGPPTSYNSRASANLLTMGSWSIATLLESLTA</sequence>
<dbReference type="EMBL" id="HBUF01010059">
    <property type="protein sequence ID" value="CAG6608057.1"/>
    <property type="molecule type" value="Transcribed_RNA"/>
</dbReference>
<dbReference type="EMBL" id="HBUF01010061">
    <property type="protein sequence ID" value="CAG6608061.1"/>
    <property type="molecule type" value="Transcribed_RNA"/>
</dbReference>
<dbReference type="EMBL" id="HBUF01010058">
    <property type="protein sequence ID" value="CAG6608055.1"/>
    <property type="molecule type" value="Transcribed_RNA"/>
</dbReference>
<organism evidence="1">
    <name type="scientific">Cacopsylla melanoneura</name>
    <dbReference type="NCBI Taxonomy" id="428564"/>
    <lineage>
        <taxon>Eukaryota</taxon>
        <taxon>Metazoa</taxon>
        <taxon>Ecdysozoa</taxon>
        <taxon>Arthropoda</taxon>
        <taxon>Hexapoda</taxon>
        <taxon>Insecta</taxon>
        <taxon>Pterygota</taxon>
        <taxon>Neoptera</taxon>
        <taxon>Paraneoptera</taxon>
        <taxon>Hemiptera</taxon>
        <taxon>Sternorrhyncha</taxon>
        <taxon>Psylloidea</taxon>
        <taxon>Psyllidae</taxon>
        <taxon>Psyllinae</taxon>
        <taxon>Cacopsylla</taxon>
    </lineage>
</organism>
<dbReference type="AlphaFoldDB" id="A0A8D8LDL8"/>
<accession>A0A8D8LDL8</accession>
<dbReference type="EMBL" id="HBUF01010057">
    <property type="protein sequence ID" value="CAG6608053.1"/>
    <property type="molecule type" value="Transcribed_RNA"/>
</dbReference>
<name>A0A8D8LDL8_9HEMI</name>
<dbReference type="EMBL" id="HBUF01010056">
    <property type="protein sequence ID" value="CAG6608051.1"/>
    <property type="molecule type" value="Transcribed_RNA"/>
</dbReference>
<proteinExistence type="predicted"/>
<reference evidence="1" key="1">
    <citation type="submission" date="2021-05" db="EMBL/GenBank/DDBJ databases">
        <authorList>
            <person name="Alioto T."/>
            <person name="Alioto T."/>
            <person name="Gomez Garrido J."/>
        </authorList>
    </citation>
    <scope>NUCLEOTIDE SEQUENCE</scope>
</reference>
<evidence type="ECO:0000313" key="1">
    <source>
        <dbReference type="EMBL" id="CAG6608059.1"/>
    </source>
</evidence>